<evidence type="ECO:0000313" key="2">
    <source>
        <dbReference type="EMBL" id="OXA60371.1"/>
    </source>
</evidence>
<sequence>MFAIYFAFYLILIHLVQSGYILDSLSKLDYIIPSVPAEINWFIMQLLKRIVLVVTFSIVSNNVHGQENGQQISDPAENVRSIRQVASSENTTQAPAAEKPLPVTASFSLKDLILILMTKHGEARTALAFNSLDKKSLGEIMKILLVEVDSALAEDIVAMQHHAQNSDKPLVAVIARIVTGDGSVSKDIFTWDEKLRKFPWWARIRQRMFVNLDRYVATYKLEV</sequence>
<dbReference type="EMBL" id="LNIX01000002">
    <property type="protein sequence ID" value="OXA60371.1"/>
    <property type="molecule type" value="Genomic_DNA"/>
</dbReference>
<evidence type="ECO:0000256" key="1">
    <source>
        <dbReference type="SAM" id="SignalP"/>
    </source>
</evidence>
<proteinExistence type="predicted"/>
<organism evidence="2 3">
    <name type="scientific">Folsomia candida</name>
    <name type="common">Springtail</name>
    <dbReference type="NCBI Taxonomy" id="158441"/>
    <lineage>
        <taxon>Eukaryota</taxon>
        <taxon>Metazoa</taxon>
        <taxon>Ecdysozoa</taxon>
        <taxon>Arthropoda</taxon>
        <taxon>Hexapoda</taxon>
        <taxon>Collembola</taxon>
        <taxon>Entomobryomorpha</taxon>
        <taxon>Isotomoidea</taxon>
        <taxon>Isotomidae</taxon>
        <taxon>Proisotominae</taxon>
        <taxon>Folsomia</taxon>
    </lineage>
</organism>
<keyword evidence="1" id="KW-0732">Signal</keyword>
<gene>
    <name evidence="2" type="ORF">Fcan01_04961</name>
</gene>
<evidence type="ECO:0000313" key="3">
    <source>
        <dbReference type="Proteomes" id="UP000198287"/>
    </source>
</evidence>
<dbReference type="Proteomes" id="UP000198287">
    <property type="component" value="Unassembled WGS sequence"/>
</dbReference>
<dbReference type="OrthoDB" id="10535740at2759"/>
<dbReference type="AlphaFoldDB" id="A0A226EU81"/>
<keyword evidence="3" id="KW-1185">Reference proteome</keyword>
<feature type="chain" id="PRO_5012443461" evidence="1">
    <location>
        <begin position="19"/>
        <end position="223"/>
    </location>
</feature>
<name>A0A226EU81_FOLCA</name>
<protein>
    <submittedName>
        <fullName evidence="2">Uncharacterized protein</fullName>
    </submittedName>
</protein>
<feature type="signal peptide" evidence="1">
    <location>
        <begin position="1"/>
        <end position="18"/>
    </location>
</feature>
<accession>A0A226EU81</accession>
<reference evidence="2 3" key="1">
    <citation type="submission" date="2015-12" db="EMBL/GenBank/DDBJ databases">
        <title>The genome of Folsomia candida.</title>
        <authorList>
            <person name="Faddeeva A."/>
            <person name="Derks M.F."/>
            <person name="Anvar Y."/>
            <person name="Smit S."/>
            <person name="Van Straalen N."/>
            <person name="Roelofs D."/>
        </authorList>
    </citation>
    <scope>NUCLEOTIDE SEQUENCE [LARGE SCALE GENOMIC DNA]</scope>
    <source>
        <strain evidence="2 3">VU population</strain>
        <tissue evidence="2">Whole body</tissue>
    </source>
</reference>
<comment type="caution">
    <text evidence="2">The sequence shown here is derived from an EMBL/GenBank/DDBJ whole genome shotgun (WGS) entry which is preliminary data.</text>
</comment>